<dbReference type="EMBL" id="MH553517">
    <property type="protein sequence ID" value="AXH50940.1"/>
    <property type="molecule type" value="Genomic_DNA"/>
</dbReference>
<proteinExistence type="predicted"/>
<name>A0A345L6N8_9CAUD</name>
<accession>A0A345L6N8</accession>
<gene>
    <name evidence="2" type="ORF">CPT_Scapp_011</name>
</gene>
<protein>
    <submittedName>
        <fullName evidence="2">Uncharacterized protein</fullName>
    </submittedName>
</protein>
<sequence length="55" mass="6308">MMGNQFVHITAVNRTALGYTFSYAGETSDEYLPDHLFYQGNPERDEPFEDVGYRG</sequence>
<evidence type="ECO:0000256" key="1">
    <source>
        <dbReference type="SAM" id="MobiDB-lite"/>
    </source>
</evidence>
<feature type="region of interest" description="Disordered" evidence="1">
    <location>
        <begin position="36"/>
        <end position="55"/>
    </location>
</feature>
<evidence type="ECO:0000313" key="2">
    <source>
        <dbReference type="EMBL" id="AXH50940.1"/>
    </source>
</evidence>
<organism evidence="2 3">
    <name type="scientific">Serratia phage Scapp</name>
    <dbReference type="NCBI Taxonomy" id="2282409"/>
    <lineage>
        <taxon>Viruses</taxon>
        <taxon>Duplodnaviria</taxon>
        <taxon>Heunggongvirae</taxon>
        <taxon>Uroviricota</taxon>
        <taxon>Caudoviricetes</taxon>
        <taxon>Scappvirus</taxon>
        <taxon>Scappvirus scapp</taxon>
    </lineage>
</organism>
<dbReference type="Proteomes" id="UP000260583">
    <property type="component" value="Segment"/>
</dbReference>
<keyword evidence="3" id="KW-1185">Reference proteome</keyword>
<reference evidence="3" key="1">
    <citation type="submission" date="2018-06" db="EMBL/GenBank/DDBJ databases">
        <title>Complete genome of Serratia marcescens Siphophage Scapp.</title>
        <authorList>
            <person name="Koehler B.T."/>
            <person name="Bonasera R."/>
            <person name="Liu M."/>
            <person name="Kongari R."/>
        </authorList>
    </citation>
    <scope>NUCLEOTIDE SEQUENCE [LARGE SCALE GENOMIC DNA]</scope>
</reference>
<evidence type="ECO:0000313" key="3">
    <source>
        <dbReference type="Proteomes" id="UP000260583"/>
    </source>
</evidence>